<evidence type="ECO:0000256" key="16">
    <source>
        <dbReference type="PIRSR" id="PIRSR006769-2"/>
    </source>
</evidence>
<keyword evidence="19" id="KW-0378">Hydrolase</keyword>
<dbReference type="NCBIfam" id="TIGR00326">
    <property type="entry name" value="eubact_ribD"/>
    <property type="match status" value="1"/>
</dbReference>
<evidence type="ECO:0000256" key="4">
    <source>
        <dbReference type="ARBA" id="ARBA00005259"/>
    </source>
</evidence>
<feature type="binding site" evidence="16">
    <location>
        <position position="190"/>
    </location>
    <ligand>
        <name>substrate</name>
    </ligand>
</feature>
<reference evidence="19 20" key="1">
    <citation type="submission" date="2019-07" db="EMBL/GenBank/DDBJ databases">
        <title>Diversity of Bacteria from Kongsfjorden, Arctic.</title>
        <authorList>
            <person name="Yu Y."/>
        </authorList>
    </citation>
    <scope>NUCLEOTIDE SEQUENCE [LARGE SCALE GENOMIC DNA]</scope>
    <source>
        <strain evidence="19 20">SM1923</strain>
    </source>
</reference>
<dbReference type="Proteomes" id="UP000319941">
    <property type="component" value="Unassembled WGS sequence"/>
</dbReference>
<comment type="similarity">
    <text evidence="5">In the C-terminal section; belongs to the HTP reductase family.</text>
</comment>
<dbReference type="EC" id="3.5.4.26" evidence="6"/>
<dbReference type="GO" id="GO:0008270">
    <property type="term" value="F:zinc ion binding"/>
    <property type="evidence" value="ECO:0007669"/>
    <property type="project" value="InterPro"/>
</dbReference>
<evidence type="ECO:0000313" key="19">
    <source>
        <dbReference type="EMBL" id="TVU69144.1"/>
    </source>
</evidence>
<keyword evidence="10 17" id="KW-0479">Metal-binding</keyword>
<evidence type="ECO:0000256" key="6">
    <source>
        <dbReference type="ARBA" id="ARBA00012766"/>
    </source>
</evidence>
<dbReference type="UniPathway" id="UPA00275">
    <property type="reaction ID" value="UER00401"/>
</dbReference>
<dbReference type="OrthoDB" id="9800865at2"/>
<feature type="binding site" evidence="16">
    <location>
        <position position="174"/>
    </location>
    <ligand>
        <name>substrate</name>
    </ligand>
</feature>
<dbReference type="InterPro" id="IPR050765">
    <property type="entry name" value="Riboflavin_Biosynth_HTPR"/>
</dbReference>
<dbReference type="PROSITE" id="PS00903">
    <property type="entry name" value="CYT_DCMP_DEAMINASES_1"/>
    <property type="match status" value="1"/>
</dbReference>
<feature type="binding site" evidence="17">
    <location>
        <position position="81"/>
    </location>
    <ligand>
        <name>Zn(2+)</name>
        <dbReference type="ChEBI" id="CHEBI:29105"/>
        <note>catalytic</note>
    </ligand>
</feature>
<name>A0A558HJ29_9GAMM</name>
<dbReference type="InterPro" id="IPR016193">
    <property type="entry name" value="Cytidine_deaminase-like"/>
</dbReference>
<dbReference type="CDD" id="cd01284">
    <property type="entry name" value="Riboflavin_deaminase-reductase"/>
    <property type="match status" value="1"/>
</dbReference>
<feature type="binding site" evidence="17">
    <location>
        <position position="56"/>
    </location>
    <ligand>
        <name>Zn(2+)</name>
        <dbReference type="ChEBI" id="CHEBI:29105"/>
        <note>catalytic</note>
    </ligand>
</feature>
<proteinExistence type="inferred from homology"/>
<accession>A0A558HJ29</accession>
<evidence type="ECO:0000256" key="15">
    <source>
        <dbReference type="PIRSR" id="PIRSR006769-1"/>
    </source>
</evidence>
<feature type="binding site" evidence="16">
    <location>
        <begin position="318"/>
        <end position="324"/>
    </location>
    <ligand>
        <name>NADP(+)</name>
        <dbReference type="ChEBI" id="CHEBI:58349"/>
    </ligand>
</feature>
<feature type="binding site" evidence="16">
    <location>
        <position position="206"/>
    </location>
    <ligand>
        <name>substrate</name>
    </ligand>
</feature>
<comment type="pathway">
    <text evidence="3">Cofactor biosynthesis; riboflavin biosynthesis; 5-amino-6-(D-ribitylamino)uracil from GTP: step 3/4.</text>
</comment>
<keyword evidence="9" id="KW-0686">Riboflavin biosynthesis</keyword>
<dbReference type="Gene3D" id="3.40.140.10">
    <property type="entry name" value="Cytidine Deaminase, domain 2"/>
    <property type="match status" value="1"/>
</dbReference>
<comment type="pathway">
    <text evidence="2">Cofactor biosynthesis; riboflavin biosynthesis; 5-amino-6-(D-ribitylamino)uracil from GTP: step 2/4.</text>
</comment>
<dbReference type="AlphaFoldDB" id="A0A558HJ29"/>
<evidence type="ECO:0000256" key="13">
    <source>
        <dbReference type="ARBA" id="ARBA00023002"/>
    </source>
</evidence>
<evidence type="ECO:0000256" key="2">
    <source>
        <dbReference type="ARBA" id="ARBA00004882"/>
    </source>
</evidence>
<evidence type="ECO:0000256" key="10">
    <source>
        <dbReference type="ARBA" id="ARBA00022723"/>
    </source>
</evidence>
<dbReference type="RefSeq" id="WP_024951166.1">
    <property type="nucleotide sequence ID" value="NZ_CAWOWR010000137.1"/>
</dbReference>
<dbReference type="STRING" id="553385.GCA_000591415_00860"/>
<feature type="binding site" evidence="16">
    <location>
        <position position="241"/>
    </location>
    <ligand>
        <name>NADP(+)</name>
        <dbReference type="ChEBI" id="CHEBI:58349"/>
    </ligand>
</feature>
<dbReference type="InterPro" id="IPR004794">
    <property type="entry name" value="Eubact_RibD"/>
</dbReference>
<keyword evidence="11 17" id="KW-0862">Zinc</keyword>
<feature type="binding site" evidence="16">
    <location>
        <position position="210"/>
    </location>
    <ligand>
        <name>substrate</name>
    </ligand>
</feature>
<comment type="similarity">
    <text evidence="4">In the N-terminal section; belongs to the cytidine and deoxycytidylate deaminase family.</text>
</comment>
<dbReference type="SUPFAM" id="SSF53927">
    <property type="entry name" value="Cytidine deaminase-like"/>
    <property type="match status" value="1"/>
</dbReference>
<keyword evidence="13 19" id="KW-0560">Oxidoreductase</keyword>
<sequence length="415" mass="44165">MSIESRDIAHMSHALRLARLGSYTTHPNPRVGCVLVDSDTDSVIATGFHARAGEGHAEVNALAAAGERALGSVAYVTLEPCSHTGRTGPCAKALIAAGVSRVVIAMRDPNPQVAGRGIALLEGGGIAVTVGVLETEARALNPGFLSRMERGRPFVRLKQAMSLDGRTAMASGESQWITGPEARSAVQRLRARSSVVMSGIESVIFDDSRLSVRADQLSLEDHPLGIEALVAHQPLRVVVDSRLRLPLAARILEQTGRTLLVCVADETPALQERRTLLEAAGAEVLALPAGQDGRVDLPALMAYLAEHEQANEVLLETGAVLAGAMLSAGLIDEMQLFMAPTLLGGDARPLLALPGLDNMANQRRLEIREIRAIGRDWRITAIPVASSSAEMADETLDSMREQSADQLKIGDMINE</sequence>
<evidence type="ECO:0000256" key="3">
    <source>
        <dbReference type="ARBA" id="ARBA00004910"/>
    </source>
</evidence>
<dbReference type="InterPro" id="IPR016192">
    <property type="entry name" value="APOBEC/CMP_deaminase_Zn-bd"/>
</dbReference>
<keyword evidence="20" id="KW-1185">Reference proteome</keyword>
<dbReference type="Pfam" id="PF01872">
    <property type="entry name" value="RibD_C"/>
    <property type="match status" value="1"/>
</dbReference>
<evidence type="ECO:0000256" key="11">
    <source>
        <dbReference type="ARBA" id="ARBA00022833"/>
    </source>
</evidence>
<dbReference type="PROSITE" id="PS51747">
    <property type="entry name" value="CYT_DCMP_DEAMINASES_2"/>
    <property type="match status" value="1"/>
</dbReference>
<evidence type="ECO:0000313" key="20">
    <source>
        <dbReference type="Proteomes" id="UP000319941"/>
    </source>
</evidence>
<dbReference type="SUPFAM" id="SSF53597">
    <property type="entry name" value="Dihydrofolate reductase-like"/>
    <property type="match status" value="1"/>
</dbReference>
<keyword evidence="12 16" id="KW-0521">NADP</keyword>
<dbReference type="InterPro" id="IPR024072">
    <property type="entry name" value="DHFR-like_dom_sf"/>
</dbReference>
<dbReference type="GO" id="GO:0009231">
    <property type="term" value="P:riboflavin biosynthetic process"/>
    <property type="evidence" value="ECO:0007669"/>
    <property type="project" value="UniProtKB-UniPathway"/>
</dbReference>
<feature type="active site" description="Proton donor" evidence="15">
    <location>
        <position position="58"/>
    </location>
</feature>
<gene>
    <name evidence="19" type="primary">ribD</name>
    <name evidence="19" type="ORF">FQP86_11815</name>
</gene>
<feature type="binding site" evidence="17">
    <location>
        <position position="90"/>
    </location>
    <ligand>
        <name>Zn(2+)</name>
        <dbReference type="ChEBI" id="CHEBI:29105"/>
        <note>catalytic</note>
    </ligand>
</feature>
<dbReference type="GO" id="GO:0050661">
    <property type="term" value="F:NADP binding"/>
    <property type="evidence" value="ECO:0007669"/>
    <property type="project" value="InterPro"/>
</dbReference>
<feature type="domain" description="CMP/dCMP-type deaminase" evidence="18">
    <location>
        <begin position="6"/>
        <end position="129"/>
    </location>
</feature>
<evidence type="ECO:0000256" key="9">
    <source>
        <dbReference type="ARBA" id="ARBA00022619"/>
    </source>
</evidence>
<comment type="function">
    <text evidence="1">Converts 2,5-diamino-6-(ribosylamino)-4(3h)-pyrimidinone 5'-phosphate into 5-amino-6-(ribosylamino)-2,4(1h,3h)-pyrimidinedione 5'-phosphate.</text>
</comment>
<dbReference type="NCBIfam" id="TIGR00227">
    <property type="entry name" value="ribD_Cterm"/>
    <property type="match status" value="1"/>
</dbReference>
<dbReference type="Pfam" id="PF00383">
    <property type="entry name" value="dCMP_cyt_deam_1"/>
    <property type="match status" value="1"/>
</dbReference>
<keyword evidence="14" id="KW-0511">Multifunctional enzyme</keyword>
<feature type="binding site" evidence="16">
    <location>
        <position position="176"/>
    </location>
    <ligand>
        <name>NADP(+)</name>
        <dbReference type="ChEBI" id="CHEBI:58349"/>
    </ligand>
</feature>
<feature type="binding site" evidence="16">
    <location>
        <position position="160"/>
    </location>
    <ligand>
        <name>NADP(+)</name>
        <dbReference type="ChEBI" id="CHEBI:58349"/>
    </ligand>
</feature>
<evidence type="ECO:0000256" key="1">
    <source>
        <dbReference type="ARBA" id="ARBA00002151"/>
    </source>
</evidence>
<evidence type="ECO:0000256" key="12">
    <source>
        <dbReference type="ARBA" id="ARBA00022857"/>
    </source>
</evidence>
<dbReference type="GO" id="GO:0008703">
    <property type="term" value="F:5-amino-6-(5-phosphoribosylamino)uracil reductase activity"/>
    <property type="evidence" value="ECO:0007669"/>
    <property type="project" value="UniProtKB-EC"/>
</dbReference>
<dbReference type="InterPro" id="IPR002734">
    <property type="entry name" value="RibDG_C"/>
</dbReference>
<dbReference type="PANTHER" id="PTHR38011">
    <property type="entry name" value="DIHYDROFOLATE REDUCTASE FAMILY PROTEIN (AFU_ORTHOLOGUE AFUA_8G06820)"/>
    <property type="match status" value="1"/>
</dbReference>
<evidence type="ECO:0000256" key="5">
    <source>
        <dbReference type="ARBA" id="ARBA00007417"/>
    </source>
</evidence>
<dbReference type="EC" id="1.1.1.193" evidence="7"/>
<evidence type="ECO:0000256" key="7">
    <source>
        <dbReference type="ARBA" id="ARBA00013173"/>
    </source>
</evidence>
<evidence type="ECO:0000259" key="18">
    <source>
        <dbReference type="PROSITE" id="PS51747"/>
    </source>
</evidence>
<dbReference type="PIRSF" id="PIRSF006769">
    <property type="entry name" value="RibD"/>
    <property type="match status" value="1"/>
</dbReference>
<dbReference type="InterPro" id="IPR002125">
    <property type="entry name" value="CMP_dCMP_dom"/>
</dbReference>
<evidence type="ECO:0000256" key="8">
    <source>
        <dbReference type="ARBA" id="ARBA00019930"/>
    </source>
</evidence>
<comment type="caution">
    <text evidence="19">The sequence shown here is derived from an EMBL/GenBank/DDBJ whole genome shotgun (WGS) entry which is preliminary data.</text>
</comment>
<dbReference type="Gene3D" id="3.40.430.10">
    <property type="entry name" value="Dihydrofolate Reductase, subunit A"/>
    <property type="match status" value="1"/>
</dbReference>
<evidence type="ECO:0000256" key="14">
    <source>
        <dbReference type="ARBA" id="ARBA00023268"/>
    </source>
</evidence>
<organism evidence="19 20">
    <name type="scientific">Cobetia crustatorum</name>
    <dbReference type="NCBI Taxonomy" id="553385"/>
    <lineage>
        <taxon>Bacteria</taxon>
        <taxon>Pseudomonadati</taxon>
        <taxon>Pseudomonadota</taxon>
        <taxon>Gammaproteobacteria</taxon>
        <taxon>Oceanospirillales</taxon>
        <taxon>Halomonadaceae</taxon>
        <taxon>Cobetia</taxon>
    </lineage>
</organism>
<feature type="binding site" evidence="16">
    <location>
        <position position="316"/>
    </location>
    <ligand>
        <name>substrate</name>
    </ligand>
</feature>
<dbReference type="PANTHER" id="PTHR38011:SF7">
    <property type="entry name" value="2,5-DIAMINO-6-RIBOSYLAMINO-4(3H)-PYRIMIDINONE 5'-PHOSPHATE REDUCTASE"/>
    <property type="match status" value="1"/>
</dbReference>
<dbReference type="EMBL" id="VNFH01000008">
    <property type="protein sequence ID" value="TVU69144.1"/>
    <property type="molecule type" value="Genomic_DNA"/>
</dbReference>
<dbReference type="InterPro" id="IPR011549">
    <property type="entry name" value="RibD_C"/>
</dbReference>
<dbReference type="GO" id="GO:0008835">
    <property type="term" value="F:diaminohydroxyphosphoribosylaminopyrimidine deaminase activity"/>
    <property type="evidence" value="ECO:0007669"/>
    <property type="project" value="UniProtKB-EC"/>
</dbReference>
<evidence type="ECO:0000256" key="17">
    <source>
        <dbReference type="PIRSR" id="PIRSR006769-3"/>
    </source>
</evidence>
<protein>
    <recommendedName>
        <fullName evidence="8">Riboflavin biosynthesis protein RibD</fullName>
        <ecNumber evidence="7">1.1.1.193</ecNumber>
        <ecNumber evidence="6">3.5.4.26</ecNumber>
    </recommendedName>
</protein>
<comment type="cofactor">
    <cofactor evidence="17">
        <name>Zn(2+)</name>
        <dbReference type="ChEBI" id="CHEBI:29105"/>
    </cofactor>
    <text evidence="17">Binds 1 zinc ion.</text>
</comment>
<feature type="binding site" evidence="16">
    <location>
        <position position="213"/>
    </location>
    <ligand>
        <name>substrate</name>
    </ligand>
</feature>